<evidence type="ECO:0000256" key="3">
    <source>
        <dbReference type="ARBA" id="ARBA00022833"/>
    </source>
</evidence>
<comment type="caution">
    <text evidence="4">Lacks conserved residue(s) required for the propagation of feature annotation.</text>
</comment>
<dbReference type="SUPFAM" id="SSF51556">
    <property type="entry name" value="Metallo-dependent hydrolases"/>
    <property type="match status" value="1"/>
</dbReference>
<evidence type="ECO:0000313" key="8">
    <source>
        <dbReference type="Proteomes" id="UP000003242"/>
    </source>
</evidence>
<feature type="binding site" evidence="4">
    <location>
        <position position="206"/>
    </location>
    <ligand>
        <name>Zn(2+)</name>
        <dbReference type="ChEBI" id="CHEBI:29105"/>
    </ligand>
</feature>
<dbReference type="GO" id="GO:0050270">
    <property type="term" value="F:S-adenosylhomocysteine deaminase activity"/>
    <property type="evidence" value="ECO:0007669"/>
    <property type="project" value="UniProtKB-UniRule"/>
</dbReference>
<proteinExistence type="inferred from homology"/>
<dbReference type="Proteomes" id="UP000004018">
    <property type="component" value="Unassembled WGS sequence"/>
</dbReference>
<evidence type="ECO:0000256" key="4">
    <source>
        <dbReference type="HAMAP-Rule" id="MF_01281"/>
    </source>
</evidence>
<reference evidence="8" key="1">
    <citation type="submission" date="2009-12" db="EMBL/GenBank/DDBJ databases">
        <title>Sequence of Clostridiales genomosp. BVAB3 str. UPII9-5.</title>
        <authorList>
            <person name="Madupu R."/>
            <person name="Durkin A.S."/>
            <person name="Torralba M."/>
            <person name="Methe B."/>
            <person name="Sutton G.G."/>
            <person name="Strausberg R.L."/>
            <person name="Nelson K.E."/>
        </authorList>
    </citation>
    <scope>NUCLEOTIDE SEQUENCE [LARGE SCALE GENOMIC DNA]</scope>
    <source>
        <strain evidence="8">28L</strain>
    </source>
</reference>
<keyword evidence="1 4" id="KW-0479">Metal-binding</keyword>
<dbReference type="EC" id="3.5.4.28" evidence="4"/>
<dbReference type="Gene3D" id="2.30.40.10">
    <property type="entry name" value="Urease, subunit C, domain 1"/>
    <property type="match status" value="1"/>
</dbReference>
<evidence type="ECO:0000313" key="6">
    <source>
        <dbReference type="EMBL" id="EFD94118.1"/>
    </source>
</evidence>
<keyword evidence="3 4" id="KW-0862">Zinc</keyword>
<evidence type="ECO:0000313" key="9">
    <source>
        <dbReference type="Proteomes" id="UP000004018"/>
    </source>
</evidence>
<dbReference type="InterPro" id="IPR006680">
    <property type="entry name" value="Amidohydro-rel"/>
</dbReference>
<dbReference type="GO" id="GO:0090614">
    <property type="term" value="F:5'-methylthioadenosine deaminase activity"/>
    <property type="evidence" value="ECO:0007669"/>
    <property type="project" value="UniProtKB-UniRule"/>
</dbReference>
<evidence type="ECO:0000313" key="7">
    <source>
        <dbReference type="EMBL" id="EGL39743.1"/>
    </source>
</evidence>
<dbReference type="CDD" id="cd01298">
    <property type="entry name" value="ATZ_TRZ_like"/>
    <property type="match status" value="1"/>
</dbReference>
<comment type="function">
    <text evidence="4">Catalyzes the deamination of 5-methylthioadenosine and S-adenosyl-L-homocysteine into 5-methylthioinosine and S-inosyl-L-homocysteine, respectively. Is also able to deaminate adenosine.</text>
</comment>
<dbReference type="AlphaFoldDB" id="D3LUW9"/>
<keyword evidence="9" id="KW-1185">Reference proteome</keyword>
<gene>
    <name evidence="4" type="primary">mtaD</name>
    <name evidence="6" type="ORF">HMPREF0889_1668</name>
    <name evidence="7" type="ORF">HMPREF1039_0979</name>
</gene>
<dbReference type="PANTHER" id="PTHR43794:SF11">
    <property type="entry name" value="AMIDOHYDROLASE-RELATED DOMAIN-CONTAINING PROTEIN"/>
    <property type="match status" value="1"/>
</dbReference>
<dbReference type="eggNOG" id="COG0402">
    <property type="taxonomic scope" value="Bacteria"/>
</dbReference>
<dbReference type="InterPro" id="IPR023512">
    <property type="entry name" value="Deaminase_MtaD/DadD"/>
</dbReference>
<dbReference type="RefSeq" id="WP_007391348.1">
    <property type="nucleotide sequence ID" value="NZ_ADGP01000019.1"/>
</dbReference>
<accession>D3LUW9</accession>
<sequence>MKKLITNVALYQDHSIKEGKNIAFTDDRITDFPDHPDRTAYDEIIDGNRMLAMPGFVNTHNHIAMTVFRSYADDMQLMDWLMQKIWPAEAKLDSDIVYAHTMLGIAEMIRCGTTSFADMYFFMNDVARAVETSGIRAALCRGVTGITPNAQEALAESKEFYHTWHKKADGRITVMLGPHAPYTCPPDYLRQVVDLAHELGAEIHIHLSETKGEVQDIKEQYHKSPIALADELGILDCGCLAAHCVWVDEDDLNIMARKHVRVAHNPGSNFKLAGGIAPLGEMLKKGITVGLGTDGASSNNNLDIVEEMHLAALVHKANTLDPLVIPAETALQLLTEGGAKCLGYTDVGKLEKGYKADITLIDREGLHWYPKHNTMSLFAYSANSFDVDTVIVDGKTLLRHKAFTTIDIEKVKAEAERTKEKLFSQLD</sequence>
<dbReference type="GO" id="GO:0046872">
    <property type="term" value="F:metal ion binding"/>
    <property type="evidence" value="ECO:0007669"/>
    <property type="project" value="UniProtKB-KW"/>
</dbReference>
<comment type="caution">
    <text evidence="6">The sequence shown here is derived from an EMBL/GenBank/DDBJ whole genome shotgun (WGS) entry which is preliminary data.</text>
</comment>
<feature type="binding site" evidence="4">
    <location>
        <position position="294"/>
    </location>
    <ligand>
        <name>substrate</name>
    </ligand>
</feature>
<feature type="binding site" evidence="4">
    <location>
        <position position="209"/>
    </location>
    <ligand>
        <name>substrate</name>
    </ligand>
</feature>
<dbReference type="EMBL" id="AFIJ01000033">
    <property type="protein sequence ID" value="EGL39743.1"/>
    <property type="molecule type" value="Genomic_DNA"/>
</dbReference>
<dbReference type="FunFam" id="3.20.20.140:FF:000014">
    <property type="entry name" value="5-methylthioadenosine/S-adenosylhomocysteine deaminase"/>
    <property type="match status" value="1"/>
</dbReference>
<evidence type="ECO:0000256" key="1">
    <source>
        <dbReference type="ARBA" id="ARBA00022723"/>
    </source>
</evidence>
<dbReference type="OrthoDB" id="9807210at2"/>
<dbReference type="InterPro" id="IPR011059">
    <property type="entry name" value="Metal-dep_hydrolase_composite"/>
</dbReference>
<evidence type="ECO:0000259" key="5">
    <source>
        <dbReference type="Pfam" id="PF01979"/>
    </source>
</evidence>
<comment type="cofactor">
    <cofactor evidence="4">
        <name>Zn(2+)</name>
        <dbReference type="ChEBI" id="CHEBI:29105"/>
    </cofactor>
    <text evidence="4">Binds 1 zinc ion per subunit.</text>
</comment>
<dbReference type="PANTHER" id="PTHR43794">
    <property type="entry name" value="AMINOHYDROLASE SSNA-RELATED"/>
    <property type="match status" value="1"/>
</dbReference>
<dbReference type="HAMAP" id="MF_01281">
    <property type="entry name" value="MTA_SAH_deamin"/>
    <property type="match status" value="1"/>
</dbReference>
<dbReference type="Pfam" id="PF01979">
    <property type="entry name" value="Amidohydro_1"/>
    <property type="match status" value="1"/>
</dbReference>
<feature type="binding site" evidence="4">
    <location>
        <position position="179"/>
    </location>
    <ligand>
        <name>substrate</name>
    </ligand>
</feature>
<feature type="binding site" evidence="4">
    <location>
        <position position="294"/>
    </location>
    <ligand>
        <name>Zn(2+)</name>
        <dbReference type="ChEBI" id="CHEBI:29105"/>
    </ligand>
</feature>
<dbReference type="Gene3D" id="3.20.20.140">
    <property type="entry name" value="Metal-dependent hydrolases"/>
    <property type="match status" value="1"/>
</dbReference>
<feature type="binding site" evidence="4">
    <location>
        <position position="141"/>
    </location>
    <ligand>
        <name>substrate</name>
    </ligand>
</feature>
<protein>
    <recommendedName>
        <fullName evidence="4">5-methylthioadenosine/S-adenosylhomocysteine deaminase</fullName>
        <shortName evidence="4">MTA/SAH deaminase</shortName>
        <ecNumber evidence="4">3.5.4.28</ecNumber>
        <ecNumber evidence="4">3.5.4.31</ecNumber>
    </recommendedName>
</protein>
<feature type="domain" description="Amidohydrolase-related" evidence="5">
    <location>
        <begin position="52"/>
        <end position="396"/>
    </location>
</feature>
<feature type="binding site" evidence="4">
    <location>
        <position position="62"/>
    </location>
    <ligand>
        <name>Zn(2+)</name>
        <dbReference type="ChEBI" id="CHEBI:29105"/>
    </ligand>
</feature>
<name>D3LUW9_9FIRM</name>
<comment type="similarity">
    <text evidence="4">Belongs to the metallo-dependent hydrolases superfamily. MTA/SAH deaminase family.</text>
</comment>
<keyword evidence="2 4" id="KW-0378">Hydrolase</keyword>
<dbReference type="STRING" id="699218.HMPREF0889_1668"/>
<dbReference type="SUPFAM" id="SSF51338">
    <property type="entry name" value="Composite domain of metallo-dependent hydrolases"/>
    <property type="match status" value="1"/>
</dbReference>
<dbReference type="Proteomes" id="UP000003242">
    <property type="component" value="Unassembled WGS sequence"/>
</dbReference>
<feature type="binding site" evidence="4">
    <location>
        <position position="89"/>
    </location>
    <ligand>
        <name>substrate</name>
    </ligand>
</feature>
<dbReference type="InterPro" id="IPR050287">
    <property type="entry name" value="MTA/SAH_deaminase"/>
</dbReference>
<dbReference type="EMBL" id="ADGP01000019">
    <property type="protein sequence ID" value="EFD94118.1"/>
    <property type="molecule type" value="Genomic_DNA"/>
</dbReference>
<reference evidence="6" key="2">
    <citation type="submission" date="2009-12" db="EMBL/GenBank/DDBJ databases">
        <authorList>
            <person name="Madupu R."/>
            <person name="Durkin A.S."/>
            <person name="Torralba M."/>
            <person name="Methe B."/>
            <person name="Sutton G.G."/>
            <person name="Strausberg R.L."/>
            <person name="Nelson K.E."/>
        </authorList>
    </citation>
    <scope>NUCLEOTIDE SEQUENCE</scope>
    <source>
        <strain evidence="6">28L</strain>
    </source>
</reference>
<dbReference type="InterPro" id="IPR032466">
    <property type="entry name" value="Metal_Hydrolase"/>
</dbReference>
<organism evidence="6 8">
    <name type="scientific">Megasphaera lornae</name>
    <dbReference type="NCBI Taxonomy" id="1000568"/>
    <lineage>
        <taxon>Bacteria</taxon>
        <taxon>Bacillati</taxon>
        <taxon>Bacillota</taxon>
        <taxon>Negativicutes</taxon>
        <taxon>Veillonellales</taxon>
        <taxon>Veillonellaceae</taxon>
        <taxon>Megasphaera</taxon>
    </lineage>
</organism>
<comment type="catalytic activity">
    <reaction evidence="4">
        <text>S-adenosyl-L-homocysteine + H2O + H(+) = S-inosyl-L-homocysteine + NH4(+)</text>
        <dbReference type="Rhea" id="RHEA:20716"/>
        <dbReference type="ChEBI" id="CHEBI:15377"/>
        <dbReference type="ChEBI" id="CHEBI:15378"/>
        <dbReference type="ChEBI" id="CHEBI:28938"/>
        <dbReference type="ChEBI" id="CHEBI:57856"/>
        <dbReference type="ChEBI" id="CHEBI:57985"/>
        <dbReference type="EC" id="3.5.4.28"/>
    </reaction>
</comment>
<reference evidence="7 9" key="3">
    <citation type="submission" date="2011-04" db="EMBL/GenBank/DDBJ databases">
        <authorList>
            <person name="Harkins D.M."/>
            <person name="Madupu R."/>
            <person name="Durkin A.S."/>
            <person name="Torralba M."/>
            <person name="Methe B."/>
            <person name="Sutton G.G."/>
            <person name="Nelson K.E."/>
        </authorList>
    </citation>
    <scope>NUCLEOTIDE SEQUENCE [LARGE SCALE GENOMIC DNA]</scope>
    <source>
        <strain evidence="7 9">UPII 199-6</strain>
    </source>
</reference>
<evidence type="ECO:0000256" key="2">
    <source>
        <dbReference type="ARBA" id="ARBA00022801"/>
    </source>
</evidence>
<feature type="binding site" evidence="4">
    <location>
        <position position="60"/>
    </location>
    <ligand>
        <name>Zn(2+)</name>
        <dbReference type="ChEBI" id="CHEBI:29105"/>
    </ligand>
</feature>
<dbReference type="EC" id="3.5.4.31" evidence="4"/>
<comment type="catalytic activity">
    <reaction evidence="4">
        <text>S-methyl-5'-thioadenosine + H2O + H(+) = S-methyl-5'-thioinosine + NH4(+)</text>
        <dbReference type="Rhea" id="RHEA:25025"/>
        <dbReference type="ChEBI" id="CHEBI:15377"/>
        <dbReference type="ChEBI" id="CHEBI:15378"/>
        <dbReference type="ChEBI" id="CHEBI:17509"/>
        <dbReference type="ChEBI" id="CHEBI:28938"/>
        <dbReference type="ChEBI" id="CHEBI:48595"/>
        <dbReference type="EC" id="3.5.4.31"/>
    </reaction>
</comment>